<sequence length="82" mass="9127">MYVHVGDDVLVRSNEIIAILDKQTVNDSKELQELLDRRKSELVSLANGSFKSLVITSTHMYLSPVAIATLKKRALSEILVNS</sequence>
<proteinExistence type="predicted"/>
<protein>
    <submittedName>
        <fullName evidence="1">Extracellular matrix regulator RemB</fullName>
    </submittedName>
</protein>
<dbReference type="Proteomes" id="UP001597301">
    <property type="component" value="Unassembled WGS sequence"/>
</dbReference>
<reference evidence="2" key="1">
    <citation type="journal article" date="2019" name="Int. J. Syst. Evol. Microbiol.">
        <title>The Global Catalogue of Microorganisms (GCM) 10K type strain sequencing project: providing services to taxonomists for standard genome sequencing and annotation.</title>
        <authorList>
            <consortium name="The Broad Institute Genomics Platform"/>
            <consortium name="The Broad Institute Genome Sequencing Center for Infectious Disease"/>
            <person name="Wu L."/>
            <person name="Ma J."/>
        </authorList>
    </citation>
    <scope>NUCLEOTIDE SEQUENCE [LARGE SCALE GENOMIC DNA]</scope>
    <source>
        <strain evidence="2">CGMCC 1.12295</strain>
    </source>
</reference>
<dbReference type="RefSeq" id="WP_380774663.1">
    <property type="nucleotide sequence ID" value="NZ_JBHUEO010000046.1"/>
</dbReference>
<dbReference type="InterPro" id="IPR007169">
    <property type="entry name" value="RemA-like"/>
</dbReference>
<evidence type="ECO:0000313" key="2">
    <source>
        <dbReference type="Proteomes" id="UP001597301"/>
    </source>
</evidence>
<dbReference type="NCBIfam" id="NF046065">
    <property type="entry name" value="MtxRegRemB"/>
    <property type="match status" value="1"/>
</dbReference>
<name>A0ABW4KKW9_9BACI</name>
<keyword evidence="2" id="KW-1185">Reference proteome</keyword>
<gene>
    <name evidence="1" type="primary">remB</name>
    <name evidence="1" type="ORF">ACFSCZ_13970</name>
</gene>
<comment type="caution">
    <text evidence="1">The sequence shown here is derived from an EMBL/GenBank/DDBJ whole genome shotgun (WGS) entry which is preliminary data.</text>
</comment>
<dbReference type="EMBL" id="JBHUEO010000046">
    <property type="protein sequence ID" value="MFD1707828.1"/>
    <property type="molecule type" value="Genomic_DNA"/>
</dbReference>
<dbReference type="Pfam" id="PF04025">
    <property type="entry name" value="RemA-like"/>
    <property type="match status" value="1"/>
</dbReference>
<evidence type="ECO:0000313" key="1">
    <source>
        <dbReference type="EMBL" id="MFD1707828.1"/>
    </source>
</evidence>
<accession>A0ABW4KKW9</accession>
<organism evidence="1 2">
    <name type="scientific">Siminovitchia sediminis</name>
    <dbReference type="NCBI Taxonomy" id="1274353"/>
    <lineage>
        <taxon>Bacteria</taxon>
        <taxon>Bacillati</taxon>
        <taxon>Bacillota</taxon>
        <taxon>Bacilli</taxon>
        <taxon>Bacillales</taxon>
        <taxon>Bacillaceae</taxon>
        <taxon>Siminovitchia</taxon>
    </lineage>
</organism>